<reference evidence="6 8" key="1">
    <citation type="submission" date="2019-09" db="EMBL/GenBank/DDBJ databases">
        <title>Draft genome sequence assemblies of isolates from the urinary tract.</title>
        <authorList>
            <person name="Mores C.R."/>
            <person name="Putonti C."/>
            <person name="Wolfe A.J."/>
        </authorList>
    </citation>
    <scope>NUCLEOTIDE SEQUENCE [LARGE SCALE GENOMIC DNA]</scope>
    <source>
        <strain evidence="6 8">UMB246</strain>
    </source>
</reference>
<evidence type="ECO:0000256" key="2">
    <source>
        <dbReference type="ARBA" id="ARBA00023015"/>
    </source>
</evidence>
<feature type="domain" description="HTH lysR-type" evidence="5">
    <location>
        <begin position="1"/>
        <end position="58"/>
    </location>
</feature>
<evidence type="ECO:0000313" key="7">
    <source>
        <dbReference type="EMBL" id="MEL0565408.1"/>
    </source>
</evidence>
<dbReference type="RefSeq" id="WP_006587760.1">
    <property type="nucleotide sequence ID" value="NZ_CATOUV010000001.1"/>
</dbReference>
<evidence type="ECO:0000313" key="9">
    <source>
        <dbReference type="Proteomes" id="UP001385848"/>
    </source>
</evidence>
<dbReference type="GeneID" id="31743636"/>
<dbReference type="GO" id="GO:0003677">
    <property type="term" value="F:DNA binding"/>
    <property type="evidence" value="ECO:0007669"/>
    <property type="project" value="UniProtKB-KW"/>
</dbReference>
<evidence type="ECO:0000259" key="5">
    <source>
        <dbReference type="PROSITE" id="PS50931"/>
    </source>
</evidence>
<keyword evidence="4" id="KW-0804">Transcription</keyword>
<keyword evidence="3" id="KW-0238">DNA-binding</keyword>
<dbReference type="GO" id="GO:0032993">
    <property type="term" value="C:protein-DNA complex"/>
    <property type="evidence" value="ECO:0007669"/>
    <property type="project" value="TreeGrafter"/>
</dbReference>
<dbReference type="Gene3D" id="3.40.190.290">
    <property type="match status" value="1"/>
</dbReference>
<accession>A0A5N1ILS6</accession>
<keyword evidence="9" id="KW-1185">Reference proteome</keyword>
<sequence>MNLRHLEFFVELAHTEHMAKAAENLGITQPSLSYAISSIEKELGVPLFEKDGRNIKLSKYGKIYLRYVKAGLADFSKGNTYISELVDTNSGTVRFGFSSAAREIAPVLVNAFKHENPEQHLNFYFEQDVTSVIIQKLLSEKVDLAIVANPDDLESVNLTHLFDQKLYLAVSINSPLAKQDKISVNDLASYPLITYPHINCLRQNIDTFFERAGIEPNISMVLADTAPIMNFVNSDFGVAIVPKSNLINQKEIKFLEIDSKAAINPVYVATKKIISYLLQPNDYLLILKTIIKNKNKTVKALL</sequence>
<dbReference type="PANTHER" id="PTHR30346:SF28">
    <property type="entry name" value="HTH-TYPE TRANSCRIPTIONAL REGULATOR CYNR"/>
    <property type="match status" value="1"/>
</dbReference>
<dbReference type="OrthoDB" id="9803735at2"/>
<evidence type="ECO:0000256" key="1">
    <source>
        <dbReference type="ARBA" id="ARBA00009437"/>
    </source>
</evidence>
<dbReference type="EMBL" id="JBBVUL010000009">
    <property type="protein sequence ID" value="MEL0565408.1"/>
    <property type="molecule type" value="Genomic_DNA"/>
</dbReference>
<dbReference type="InterPro" id="IPR036390">
    <property type="entry name" value="WH_DNA-bd_sf"/>
</dbReference>
<dbReference type="AlphaFoldDB" id="A0A5N1ILS6"/>
<dbReference type="Gene3D" id="1.10.10.10">
    <property type="entry name" value="Winged helix-like DNA-binding domain superfamily/Winged helix DNA-binding domain"/>
    <property type="match status" value="1"/>
</dbReference>
<dbReference type="SUPFAM" id="SSF46785">
    <property type="entry name" value="Winged helix' DNA-binding domain"/>
    <property type="match status" value="1"/>
</dbReference>
<dbReference type="PROSITE" id="PS50931">
    <property type="entry name" value="HTH_LYSR"/>
    <property type="match status" value="1"/>
</dbReference>
<evidence type="ECO:0000256" key="3">
    <source>
        <dbReference type="ARBA" id="ARBA00023125"/>
    </source>
</evidence>
<dbReference type="Proteomes" id="UP000327236">
    <property type="component" value="Unassembled WGS sequence"/>
</dbReference>
<keyword evidence="2" id="KW-0805">Transcription regulation</keyword>
<dbReference type="EMBL" id="VYWW01000001">
    <property type="protein sequence ID" value="KAA9324390.1"/>
    <property type="molecule type" value="Genomic_DNA"/>
</dbReference>
<name>A0A5N1ILS6_LACJE</name>
<gene>
    <name evidence="7" type="ORF">AAC431_05645</name>
    <name evidence="6" type="ORF">F6H94_00040</name>
</gene>
<organism evidence="6 8">
    <name type="scientific">Lactobacillus jensenii</name>
    <dbReference type="NCBI Taxonomy" id="109790"/>
    <lineage>
        <taxon>Bacteria</taxon>
        <taxon>Bacillati</taxon>
        <taxon>Bacillota</taxon>
        <taxon>Bacilli</taxon>
        <taxon>Lactobacillales</taxon>
        <taxon>Lactobacillaceae</taxon>
        <taxon>Lactobacillus</taxon>
    </lineage>
</organism>
<evidence type="ECO:0000313" key="6">
    <source>
        <dbReference type="EMBL" id="KAA9324390.1"/>
    </source>
</evidence>
<comment type="similarity">
    <text evidence="1">Belongs to the LysR transcriptional regulatory family.</text>
</comment>
<dbReference type="Proteomes" id="UP001385848">
    <property type="component" value="Unassembled WGS sequence"/>
</dbReference>
<proteinExistence type="inferred from homology"/>
<evidence type="ECO:0000256" key="4">
    <source>
        <dbReference type="ARBA" id="ARBA00023163"/>
    </source>
</evidence>
<dbReference type="GO" id="GO:0003700">
    <property type="term" value="F:DNA-binding transcription factor activity"/>
    <property type="evidence" value="ECO:0007669"/>
    <property type="project" value="InterPro"/>
</dbReference>
<reference evidence="7 9" key="2">
    <citation type="submission" date="2024-04" db="EMBL/GenBank/DDBJ databases">
        <title>Three lactobacilli isolated from voided urine samples from females with type 2 diabetes.</title>
        <authorList>
            <person name="Kula A."/>
            <person name="Stegman N."/>
            <person name="Putonti C."/>
        </authorList>
    </citation>
    <scope>NUCLEOTIDE SEQUENCE [LARGE SCALE GENOMIC DNA]</scope>
    <source>
        <strain evidence="7 9">1855</strain>
    </source>
</reference>
<dbReference type="SUPFAM" id="SSF53850">
    <property type="entry name" value="Periplasmic binding protein-like II"/>
    <property type="match status" value="1"/>
</dbReference>
<comment type="caution">
    <text evidence="6">The sequence shown here is derived from an EMBL/GenBank/DDBJ whole genome shotgun (WGS) entry which is preliminary data.</text>
</comment>
<dbReference type="FunFam" id="1.10.10.10:FF:000001">
    <property type="entry name" value="LysR family transcriptional regulator"/>
    <property type="match status" value="1"/>
</dbReference>
<dbReference type="Pfam" id="PF03466">
    <property type="entry name" value="LysR_substrate"/>
    <property type="match status" value="1"/>
</dbReference>
<protein>
    <submittedName>
        <fullName evidence="6">LysR family transcriptional regulator</fullName>
    </submittedName>
</protein>
<dbReference type="PANTHER" id="PTHR30346">
    <property type="entry name" value="TRANSCRIPTIONAL DUAL REGULATOR HCAR-RELATED"/>
    <property type="match status" value="1"/>
</dbReference>
<dbReference type="InterPro" id="IPR005119">
    <property type="entry name" value="LysR_subst-bd"/>
</dbReference>
<dbReference type="InterPro" id="IPR036388">
    <property type="entry name" value="WH-like_DNA-bd_sf"/>
</dbReference>
<dbReference type="Pfam" id="PF00126">
    <property type="entry name" value="HTH_1"/>
    <property type="match status" value="1"/>
</dbReference>
<evidence type="ECO:0000313" key="8">
    <source>
        <dbReference type="Proteomes" id="UP000327236"/>
    </source>
</evidence>
<dbReference type="PRINTS" id="PR00039">
    <property type="entry name" value="HTHLYSR"/>
</dbReference>
<dbReference type="InterPro" id="IPR000847">
    <property type="entry name" value="LysR_HTH_N"/>
</dbReference>